<organism evidence="2 3">
    <name type="scientific">Vitis vinifera</name>
    <name type="common">Grape</name>
    <dbReference type="NCBI Taxonomy" id="29760"/>
    <lineage>
        <taxon>Eukaryota</taxon>
        <taxon>Viridiplantae</taxon>
        <taxon>Streptophyta</taxon>
        <taxon>Embryophyta</taxon>
        <taxon>Tracheophyta</taxon>
        <taxon>Spermatophyta</taxon>
        <taxon>Magnoliopsida</taxon>
        <taxon>eudicotyledons</taxon>
        <taxon>Gunneridae</taxon>
        <taxon>Pentapetalae</taxon>
        <taxon>rosids</taxon>
        <taxon>Vitales</taxon>
        <taxon>Vitaceae</taxon>
        <taxon>Viteae</taxon>
        <taxon>Vitis</taxon>
    </lineage>
</organism>
<accession>A0A438DST7</accession>
<feature type="domain" description="Transposase-associated" evidence="1">
    <location>
        <begin position="4"/>
        <end position="76"/>
    </location>
</feature>
<name>A0A438DST7_VITVI</name>
<proteinExistence type="predicted"/>
<reference evidence="2 3" key="1">
    <citation type="journal article" date="2018" name="PLoS Genet.">
        <title>Population sequencing reveals clonal diversity and ancestral inbreeding in the grapevine cultivar Chardonnay.</title>
        <authorList>
            <person name="Roach M.J."/>
            <person name="Johnson D.L."/>
            <person name="Bohlmann J."/>
            <person name="van Vuuren H.J."/>
            <person name="Jones S.J."/>
            <person name="Pretorius I.S."/>
            <person name="Schmidt S.A."/>
            <person name="Borneman A.R."/>
        </authorList>
    </citation>
    <scope>NUCLEOTIDE SEQUENCE [LARGE SCALE GENOMIC DNA]</scope>
    <source>
        <strain evidence="3">cv. Chardonnay</strain>
        <tissue evidence="2">Leaf</tissue>
    </source>
</reference>
<dbReference type="InterPro" id="IPR029480">
    <property type="entry name" value="Transpos_assoc"/>
</dbReference>
<dbReference type="Pfam" id="PF13963">
    <property type="entry name" value="Transpos_assoc"/>
    <property type="match status" value="1"/>
</dbReference>
<gene>
    <name evidence="2" type="ORF">CK203_071183</name>
</gene>
<sequence length="190" mass="21798">MVNKSWIKSKNRCSTEYIQGVKCFMNVARNHMDSLSQTRCPCRSCLNVLFQPIDDVEEHLFVHGFDSTYIKWIHHGDNRLESMNKDVNDKPSTKDSLQKTSVQICFDLISDESSSVRGLSQNEVPKSFMMHTKVDVAAVENMTLLEETVEEHGRILAAMQSQLAHITSWLQHFRSRQKPSQDTPSCTFIC</sequence>
<dbReference type="EMBL" id="QGNW01001508">
    <property type="protein sequence ID" value="RVW38318.1"/>
    <property type="molecule type" value="Genomic_DNA"/>
</dbReference>
<dbReference type="AlphaFoldDB" id="A0A438DST7"/>
<protein>
    <recommendedName>
        <fullName evidence="1">Transposase-associated domain-containing protein</fullName>
    </recommendedName>
</protein>
<evidence type="ECO:0000313" key="2">
    <source>
        <dbReference type="EMBL" id="RVW38318.1"/>
    </source>
</evidence>
<dbReference type="Proteomes" id="UP000288805">
    <property type="component" value="Unassembled WGS sequence"/>
</dbReference>
<evidence type="ECO:0000313" key="3">
    <source>
        <dbReference type="Proteomes" id="UP000288805"/>
    </source>
</evidence>
<evidence type="ECO:0000259" key="1">
    <source>
        <dbReference type="Pfam" id="PF13963"/>
    </source>
</evidence>
<comment type="caution">
    <text evidence="2">The sequence shown here is derived from an EMBL/GenBank/DDBJ whole genome shotgun (WGS) entry which is preliminary data.</text>
</comment>